<keyword evidence="1" id="KW-0732">Signal</keyword>
<proteinExistence type="predicted"/>
<dbReference type="EMBL" id="JBGFUD010009491">
    <property type="protein sequence ID" value="MFH4982517.1"/>
    <property type="molecule type" value="Genomic_DNA"/>
</dbReference>
<organism evidence="2 3">
    <name type="scientific">Gnathostoma spinigerum</name>
    <dbReference type="NCBI Taxonomy" id="75299"/>
    <lineage>
        <taxon>Eukaryota</taxon>
        <taxon>Metazoa</taxon>
        <taxon>Ecdysozoa</taxon>
        <taxon>Nematoda</taxon>
        <taxon>Chromadorea</taxon>
        <taxon>Rhabditida</taxon>
        <taxon>Spirurina</taxon>
        <taxon>Gnathostomatomorpha</taxon>
        <taxon>Gnathostomatoidea</taxon>
        <taxon>Gnathostomatidae</taxon>
        <taxon>Gnathostoma</taxon>
    </lineage>
</organism>
<name>A0ABD6F086_9BILA</name>
<feature type="chain" id="PRO_5044865651" description="Secreted protein" evidence="1">
    <location>
        <begin position="21"/>
        <end position="69"/>
    </location>
</feature>
<comment type="caution">
    <text evidence="2">The sequence shown here is derived from an EMBL/GenBank/DDBJ whole genome shotgun (WGS) entry which is preliminary data.</text>
</comment>
<feature type="signal peptide" evidence="1">
    <location>
        <begin position="1"/>
        <end position="20"/>
    </location>
</feature>
<dbReference type="Proteomes" id="UP001608902">
    <property type="component" value="Unassembled WGS sequence"/>
</dbReference>
<sequence length="69" mass="7952">MKVLLKIALLFFFVGTLTEALGRRRYVQFVSRCPPNTQPMIIERKSRAPWNCACYRMGSRVAIAQSCQQ</sequence>
<evidence type="ECO:0008006" key="4">
    <source>
        <dbReference type="Google" id="ProtNLM"/>
    </source>
</evidence>
<dbReference type="AlphaFoldDB" id="A0ABD6F086"/>
<protein>
    <recommendedName>
        <fullName evidence="4">Secreted protein</fullName>
    </recommendedName>
</protein>
<keyword evidence="3" id="KW-1185">Reference proteome</keyword>
<evidence type="ECO:0000313" key="3">
    <source>
        <dbReference type="Proteomes" id="UP001608902"/>
    </source>
</evidence>
<gene>
    <name evidence="2" type="ORF">AB6A40_009226</name>
</gene>
<evidence type="ECO:0000313" key="2">
    <source>
        <dbReference type="EMBL" id="MFH4982517.1"/>
    </source>
</evidence>
<evidence type="ECO:0000256" key="1">
    <source>
        <dbReference type="SAM" id="SignalP"/>
    </source>
</evidence>
<accession>A0ABD6F086</accession>
<reference evidence="2 3" key="1">
    <citation type="submission" date="2024-08" db="EMBL/GenBank/DDBJ databases">
        <title>Gnathostoma spinigerum genome.</title>
        <authorList>
            <person name="Gonzalez-Bertolin B."/>
            <person name="Monzon S."/>
            <person name="Zaballos A."/>
            <person name="Jimenez P."/>
            <person name="Dekumyoy P."/>
            <person name="Varona S."/>
            <person name="Cuesta I."/>
            <person name="Sumanam S."/>
            <person name="Adisakwattana P."/>
            <person name="Gasser R.B."/>
            <person name="Hernandez-Gonzalez A."/>
            <person name="Young N.D."/>
            <person name="Perteguer M.J."/>
        </authorList>
    </citation>
    <scope>NUCLEOTIDE SEQUENCE [LARGE SCALE GENOMIC DNA]</scope>
    <source>
        <strain evidence="2">AL3</strain>
        <tissue evidence="2">Liver</tissue>
    </source>
</reference>